<dbReference type="AlphaFoldDB" id="A0AAV3R3T6"/>
<dbReference type="Pfam" id="PF02298">
    <property type="entry name" value="Cu_bind_like"/>
    <property type="match status" value="1"/>
</dbReference>
<dbReference type="EMBL" id="BAABME010007052">
    <property type="protein sequence ID" value="GAA0169981.1"/>
    <property type="molecule type" value="Genomic_DNA"/>
</dbReference>
<accession>A0AAV3R3T6</accession>
<dbReference type="FunFam" id="2.60.40.420:FF:000003">
    <property type="entry name" value="Blue copper"/>
    <property type="match status" value="1"/>
</dbReference>
<feature type="compositionally biased region" description="Pro residues" evidence="3">
    <location>
        <begin position="127"/>
        <end position="147"/>
    </location>
</feature>
<dbReference type="PANTHER" id="PTHR33021:SF350">
    <property type="entry name" value="UCLACYANIN-2"/>
    <property type="match status" value="1"/>
</dbReference>
<keyword evidence="7" id="KW-1185">Reference proteome</keyword>
<feature type="compositionally biased region" description="Pro residues" evidence="3">
    <location>
        <begin position="156"/>
        <end position="202"/>
    </location>
</feature>
<keyword evidence="1" id="KW-0479">Metal-binding</keyword>
<dbReference type="InterPro" id="IPR008972">
    <property type="entry name" value="Cupredoxin"/>
</dbReference>
<sequence length="251" mass="25614">MGKAELLVSFLLCISAVHAADHVVGDKNGWLDILVDYTEWAAGKKFVVGDKLIFNYDTTHDVAVVDKDGYDACIASTPPYTGGKTTITLTSPGLKYFICTISDHCSAGGMQLPITVEAGPPGGSTPTTPPSPSPSSTPPPSHIPPAPSSSSTPPTDSVPPSPIPPSDIPSPSPSSIPPSDTPPSPRPPSIPPSGIPPSPSPSEFPLLDLVPTPSPLQSPPTDGGVAGSFGSMNPILIGFSLISATLFAFMG</sequence>
<feature type="domain" description="Phytocyanin" evidence="5">
    <location>
        <begin position="20"/>
        <end position="118"/>
    </location>
</feature>
<evidence type="ECO:0000313" key="7">
    <source>
        <dbReference type="Proteomes" id="UP001454036"/>
    </source>
</evidence>
<dbReference type="PRINTS" id="PR01217">
    <property type="entry name" value="PRICHEXTENSN"/>
</dbReference>
<feature type="chain" id="PRO_5043842332" description="Phytocyanin domain-containing protein" evidence="4">
    <location>
        <begin position="20"/>
        <end position="251"/>
    </location>
</feature>
<evidence type="ECO:0000313" key="6">
    <source>
        <dbReference type="EMBL" id="GAA0169981.1"/>
    </source>
</evidence>
<evidence type="ECO:0000256" key="4">
    <source>
        <dbReference type="SAM" id="SignalP"/>
    </source>
</evidence>
<keyword evidence="2" id="KW-0325">Glycoprotein</keyword>
<feature type="region of interest" description="Disordered" evidence="3">
    <location>
        <begin position="112"/>
        <end position="225"/>
    </location>
</feature>
<dbReference type="Gene3D" id="2.60.40.420">
    <property type="entry name" value="Cupredoxins - blue copper proteins"/>
    <property type="match status" value="1"/>
</dbReference>
<keyword evidence="4" id="KW-0732">Signal</keyword>
<name>A0AAV3R3T6_LITER</name>
<dbReference type="SUPFAM" id="SSF49503">
    <property type="entry name" value="Cupredoxins"/>
    <property type="match status" value="1"/>
</dbReference>
<dbReference type="InterPro" id="IPR003245">
    <property type="entry name" value="Phytocyanin_dom"/>
</dbReference>
<feature type="signal peptide" evidence="4">
    <location>
        <begin position="1"/>
        <end position="19"/>
    </location>
</feature>
<comment type="caution">
    <text evidence="6">The sequence shown here is derived from an EMBL/GenBank/DDBJ whole genome shotgun (WGS) entry which is preliminary data.</text>
</comment>
<proteinExistence type="predicted"/>
<evidence type="ECO:0000256" key="3">
    <source>
        <dbReference type="SAM" id="MobiDB-lite"/>
    </source>
</evidence>
<dbReference type="GO" id="GO:0009055">
    <property type="term" value="F:electron transfer activity"/>
    <property type="evidence" value="ECO:0007669"/>
    <property type="project" value="InterPro"/>
</dbReference>
<protein>
    <recommendedName>
        <fullName evidence="5">Phytocyanin domain-containing protein</fullName>
    </recommendedName>
</protein>
<dbReference type="Proteomes" id="UP001454036">
    <property type="component" value="Unassembled WGS sequence"/>
</dbReference>
<dbReference type="GO" id="GO:0046872">
    <property type="term" value="F:metal ion binding"/>
    <property type="evidence" value="ECO:0007669"/>
    <property type="project" value="UniProtKB-KW"/>
</dbReference>
<gene>
    <name evidence="6" type="ORF">LIER_24348</name>
</gene>
<dbReference type="CDD" id="cd04216">
    <property type="entry name" value="Phytocyanin"/>
    <property type="match status" value="1"/>
</dbReference>
<dbReference type="PROSITE" id="PS51485">
    <property type="entry name" value="PHYTOCYANIN"/>
    <property type="match status" value="1"/>
</dbReference>
<organism evidence="6 7">
    <name type="scientific">Lithospermum erythrorhizon</name>
    <name type="common">Purple gromwell</name>
    <name type="synonym">Lithospermum officinale var. erythrorhizon</name>
    <dbReference type="NCBI Taxonomy" id="34254"/>
    <lineage>
        <taxon>Eukaryota</taxon>
        <taxon>Viridiplantae</taxon>
        <taxon>Streptophyta</taxon>
        <taxon>Embryophyta</taxon>
        <taxon>Tracheophyta</taxon>
        <taxon>Spermatophyta</taxon>
        <taxon>Magnoliopsida</taxon>
        <taxon>eudicotyledons</taxon>
        <taxon>Gunneridae</taxon>
        <taxon>Pentapetalae</taxon>
        <taxon>asterids</taxon>
        <taxon>lamiids</taxon>
        <taxon>Boraginales</taxon>
        <taxon>Boraginaceae</taxon>
        <taxon>Boraginoideae</taxon>
        <taxon>Lithospermeae</taxon>
        <taxon>Lithospermum</taxon>
    </lineage>
</organism>
<evidence type="ECO:0000259" key="5">
    <source>
        <dbReference type="PROSITE" id="PS51485"/>
    </source>
</evidence>
<evidence type="ECO:0000256" key="1">
    <source>
        <dbReference type="ARBA" id="ARBA00022723"/>
    </source>
</evidence>
<dbReference type="PANTHER" id="PTHR33021">
    <property type="entry name" value="BLUE COPPER PROTEIN"/>
    <property type="match status" value="1"/>
</dbReference>
<dbReference type="GO" id="GO:0005886">
    <property type="term" value="C:plasma membrane"/>
    <property type="evidence" value="ECO:0007669"/>
    <property type="project" value="TreeGrafter"/>
</dbReference>
<dbReference type="InterPro" id="IPR039391">
    <property type="entry name" value="Phytocyanin-like"/>
</dbReference>
<reference evidence="6 7" key="1">
    <citation type="submission" date="2024-01" db="EMBL/GenBank/DDBJ databases">
        <title>The complete chloroplast genome sequence of Lithospermum erythrorhizon: insights into the phylogenetic relationship among Boraginaceae species and the maternal lineages of purple gromwells.</title>
        <authorList>
            <person name="Okada T."/>
            <person name="Watanabe K."/>
        </authorList>
    </citation>
    <scope>NUCLEOTIDE SEQUENCE [LARGE SCALE GENOMIC DNA]</scope>
</reference>
<evidence type="ECO:0000256" key="2">
    <source>
        <dbReference type="ARBA" id="ARBA00023180"/>
    </source>
</evidence>